<evidence type="ECO:0000259" key="5">
    <source>
        <dbReference type="PROSITE" id="PS51464"/>
    </source>
</evidence>
<comment type="miscellaneous">
    <text evidence="3">A lyase-type mechanism (elimination/hydration) is suggested for the cleavage of the lactyl ether bond of MurNAc 6-phosphate, with the formation of an alpha,beta-unsaturated aldehyde intermediate with (E)-stereochemistry, followed by the syn addition of water to give product.</text>
</comment>
<dbReference type="HAMAP" id="MF_00068">
    <property type="entry name" value="MurQ"/>
    <property type="match status" value="1"/>
</dbReference>
<dbReference type="Gene3D" id="3.40.50.10490">
    <property type="entry name" value="Glucose-6-phosphate isomerase like protein, domain 1"/>
    <property type="match status" value="1"/>
</dbReference>
<dbReference type="GO" id="GO:0016803">
    <property type="term" value="F:ether hydrolase activity"/>
    <property type="evidence" value="ECO:0007669"/>
    <property type="project" value="TreeGrafter"/>
</dbReference>
<evidence type="ECO:0000313" key="7">
    <source>
        <dbReference type="Proteomes" id="UP000320390"/>
    </source>
</evidence>
<protein>
    <recommendedName>
        <fullName evidence="3">N-acetylmuramic acid 6-phosphate etherase</fullName>
        <shortName evidence="3">MurNAc-6-P etherase</shortName>
        <ecNumber evidence="3">4.2.1.126</ecNumber>
    </recommendedName>
    <alternativeName>
        <fullName evidence="3">N-acetylmuramic acid 6-phosphate hydrolase</fullName>
    </alternativeName>
    <alternativeName>
        <fullName evidence="3">N-acetylmuramic acid 6-phosphate lyase</fullName>
    </alternativeName>
</protein>
<keyword evidence="2 3" id="KW-0119">Carbohydrate metabolism</keyword>
<feature type="active site" description="Proton donor" evidence="3">
    <location>
        <position position="89"/>
    </location>
</feature>
<organism evidence="6 7">
    <name type="scientific">Saltatorellus ferox</name>
    <dbReference type="NCBI Taxonomy" id="2528018"/>
    <lineage>
        <taxon>Bacteria</taxon>
        <taxon>Pseudomonadati</taxon>
        <taxon>Planctomycetota</taxon>
        <taxon>Planctomycetia</taxon>
        <taxon>Planctomycetia incertae sedis</taxon>
        <taxon>Saltatorellus</taxon>
    </lineage>
</organism>
<comment type="similarity">
    <text evidence="3">Belongs to the GCKR-like family. MurNAc-6-P etherase subfamily.</text>
</comment>
<dbReference type="Gene3D" id="1.10.8.1080">
    <property type="match status" value="1"/>
</dbReference>
<dbReference type="InterPro" id="IPR046348">
    <property type="entry name" value="SIS_dom_sf"/>
</dbReference>
<dbReference type="PROSITE" id="PS51464">
    <property type="entry name" value="SIS"/>
    <property type="match status" value="1"/>
</dbReference>
<reference evidence="6 7" key="1">
    <citation type="submission" date="2019-02" db="EMBL/GenBank/DDBJ databases">
        <title>Deep-cultivation of Planctomycetes and their phenomic and genomic characterization uncovers novel biology.</title>
        <authorList>
            <person name="Wiegand S."/>
            <person name="Jogler M."/>
            <person name="Boedeker C."/>
            <person name="Pinto D."/>
            <person name="Vollmers J."/>
            <person name="Rivas-Marin E."/>
            <person name="Kohn T."/>
            <person name="Peeters S.H."/>
            <person name="Heuer A."/>
            <person name="Rast P."/>
            <person name="Oberbeckmann S."/>
            <person name="Bunk B."/>
            <person name="Jeske O."/>
            <person name="Meyerdierks A."/>
            <person name="Storesund J.E."/>
            <person name="Kallscheuer N."/>
            <person name="Luecker S."/>
            <person name="Lage O.M."/>
            <person name="Pohl T."/>
            <person name="Merkel B.J."/>
            <person name="Hornburger P."/>
            <person name="Mueller R.-W."/>
            <person name="Bruemmer F."/>
            <person name="Labrenz M."/>
            <person name="Spormann A.M."/>
            <person name="Op den Camp H."/>
            <person name="Overmann J."/>
            <person name="Amann R."/>
            <person name="Jetten M.S.M."/>
            <person name="Mascher T."/>
            <person name="Medema M.H."/>
            <person name="Devos D.P."/>
            <person name="Kaster A.-K."/>
            <person name="Ovreas L."/>
            <person name="Rohde M."/>
            <person name="Galperin M.Y."/>
            <person name="Jogler C."/>
        </authorList>
    </citation>
    <scope>NUCLEOTIDE SEQUENCE [LARGE SCALE GENOMIC DNA]</scope>
    <source>
        <strain evidence="6 7">Poly30</strain>
    </source>
</reference>
<comment type="function">
    <text evidence="3">Specifically catalyzes the cleavage of the D-lactyl ether substituent of MurNAc 6-phosphate, producing GlcNAc 6-phosphate and D-lactate.</text>
</comment>
<dbReference type="Pfam" id="PF22645">
    <property type="entry name" value="GKRP_SIS_N"/>
    <property type="match status" value="1"/>
</dbReference>
<evidence type="ECO:0000256" key="2">
    <source>
        <dbReference type="ARBA" id="ARBA00023277"/>
    </source>
</evidence>
<keyword evidence="7" id="KW-1185">Reference proteome</keyword>
<comment type="pathway">
    <text evidence="3">Amino-sugar metabolism; N-acetylmuramate degradation.</text>
</comment>
<dbReference type="GO" id="GO:0009254">
    <property type="term" value="P:peptidoglycan turnover"/>
    <property type="evidence" value="ECO:0007669"/>
    <property type="project" value="TreeGrafter"/>
</dbReference>
<feature type="domain" description="SIS" evidence="5">
    <location>
        <begin position="61"/>
        <end position="224"/>
    </location>
</feature>
<dbReference type="PANTHER" id="PTHR10088:SF4">
    <property type="entry name" value="GLUCOKINASE REGULATORY PROTEIN"/>
    <property type="match status" value="1"/>
</dbReference>
<dbReference type="PANTHER" id="PTHR10088">
    <property type="entry name" value="GLUCOKINASE REGULATORY PROTEIN"/>
    <property type="match status" value="1"/>
</dbReference>
<dbReference type="UniPathway" id="UPA00342"/>
<dbReference type="GO" id="GO:0046348">
    <property type="term" value="P:amino sugar catabolic process"/>
    <property type="evidence" value="ECO:0007669"/>
    <property type="project" value="InterPro"/>
</dbReference>
<evidence type="ECO:0000256" key="4">
    <source>
        <dbReference type="SAM" id="MobiDB-lite"/>
    </source>
</evidence>
<dbReference type="NCBIfam" id="TIGR00274">
    <property type="entry name" value="N-acetylmuramic acid 6-phosphate etherase"/>
    <property type="match status" value="1"/>
</dbReference>
<dbReference type="CDD" id="cd05007">
    <property type="entry name" value="SIS_Etherase"/>
    <property type="match status" value="1"/>
</dbReference>
<evidence type="ECO:0000256" key="3">
    <source>
        <dbReference type="HAMAP-Rule" id="MF_00068"/>
    </source>
</evidence>
<dbReference type="RefSeq" id="WP_145200789.1">
    <property type="nucleotide sequence ID" value="NZ_CP036434.1"/>
</dbReference>
<dbReference type="PROSITE" id="PS01272">
    <property type="entry name" value="GCKR"/>
    <property type="match status" value="1"/>
</dbReference>
<accession>A0A518EW60</accession>
<dbReference type="GO" id="GO:0097367">
    <property type="term" value="F:carbohydrate derivative binding"/>
    <property type="evidence" value="ECO:0007669"/>
    <property type="project" value="InterPro"/>
</dbReference>
<comment type="catalytic activity">
    <reaction evidence="3">
        <text>N-acetyl-D-muramate 6-phosphate + H2O = N-acetyl-D-glucosamine 6-phosphate + (R)-lactate</text>
        <dbReference type="Rhea" id="RHEA:26410"/>
        <dbReference type="ChEBI" id="CHEBI:15377"/>
        <dbReference type="ChEBI" id="CHEBI:16004"/>
        <dbReference type="ChEBI" id="CHEBI:57513"/>
        <dbReference type="ChEBI" id="CHEBI:58722"/>
        <dbReference type="EC" id="4.2.1.126"/>
    </reaction>
</comment>
<sequence>MNRQPSEDRGHLVTESANPRADALESMSALEAVDLFRREDAAVLQALEGAREDLARMIEIATEKLGSGGRLVYVGAGTSGRLGVLDASECPPTFGVAPDMVQAIIAGGERAVRHPAEGAEDDADQGGRDVDALEIGEHDFVVGIAAGGTTPFVHGALQRARERGAATGFLTCVPRSQVSDDYDVSARLLVGPEVLAGSSRLKAGTVTKLALNTLTTVTMSRLGKTHRGRMVDVDTHTNAKLVDRGVRLIAEFAEVDRERALELLRAAEGHVKTAIAMEWLKTDPEAARRRLKEVGGVLARIEKP</sequence>
<feature type="region of interest" description="Disordered" evidence="4">
    <location>
        <begin position="1"/>
        <end position="20"/>
    </location>
</feature>
<dbReference type="InterPro" id="IPR005488">
    <property type="entry name" value="Etherase_MurQ"/>
</dbReference>
<dbReference type="GO" id="GO:0097173">
    <property type="term" value="P:N-acetylmuramic acid catabolic process"/>
    <property type="evidence" value="ECO:0007669"/>
    <property type="project" value="UniProtKB-UniPathway"/>
</dbReference>
<dbReference type="SUPFAM" id="SSF53697">
    <property type="entry name" value="SIS domain"/>
    <property type="match status" value="1"/>
</dbReference>
<dbReference type="OrthoDB" id="9813395at2"/>
<feature type="active site" evidence="3">
    <location>
        <position position="120"/>
    </location>
</feature>
<feature type="compositionally biased region" description="Basic and acidic residues" evidence="4">
    <location>
        <begin position="1"/>
        <end position="12"/>
    </location>
</feature>
<keyword evidence="1 3" id="KW-0456">Lyase</keyword>
<dbReference type="Proteomes" id="UP000320390">
    <property type="component" value="Chromosome"/>
</dbReference>
<comment type="subunit">
    <text evidence="3">Homodimer.</text>
</comment>
<proteinExistence type="inferred from homology"/>
<dbReference type="EC" id="4.2.1.126" evidence="3"/>
<evidence type="ECO:0000313" key="6">
    <source>
        <dbReference type="EMBL" id="QDV08329.1"/>
    </source>
</evidence>
<dbReference type="InterPro" id="IPR005486">
    <property type="entry name" value="Glucokinase_regulatory_CS"/>
</dbReference>
<gene>
    <name evidence="3 6" type="primary">murQ</name>
    <name evidence="6" type="ORF">Poly30_38670</name>
</gene>
<dbReference type="GO" id="GO:0016835">
    <property type="term" value="F:carbon-oxygen lyase activity"/>
    <property type="evidence" value="ECO:0007669"/>
    <property type="project" value="UniProtKB-UniRule"/>
</dbReference>
<dbReference type="EMBL" id="CP036434">
    <property type="protein sequence ID" value="QDV08329.1"/>
    <property type="molecule type" value="Genomic_DNA"/>
</dbReference>
<dbReference type="NCBIfam" id="NF009222">
    <property type="entry name" value="PRK12570.1"/>
    <property type="match status" value="1"/>
</dbReference>
<dbReference type="NCBIfam" id="NF003915">
    <property type="entry name" value="PRK05441.1"/>
    <property type="match status" value="1"/>
</dbReference>
<dbReference type="InterPro" id="IPR001347">
    <property type="entry name" value="SIS_dom"/>
</dbReference>
<evidence type="ECO:0000256" key="1">
    <source>
        <dbReference type="ARBA" id="ARBA00023239"/>
    </source>
</evidence>
<dbReference type="AlphaFoldDB" id="A0A518EW60"/>
<dbReference type="InterPro" id="IPR040190">
    <property type="entry name" value="MURQ/GCKR"/>
</dbReference>
<name>A0A518EW60_9BACT</name>